<dbReference type="Gene3D" id="3.40.50.620">
    <property type="entry name" value="HUPs"/>
    <property type="match status" value="1"/>
</dbReference>
<gene>
    <name evidence="8 10" type="primary">tilS</name>
    <name evidence="10" type="ORF">PATL70BA_2211</name>
</gene>
<evidence type="ECO:0000259" key="9">
    <source>
        <dbReference type="SMART" id="SM00977"/>
    </source>
</evidence>
<dbReference type="PANTHER" id="PTHR43033:SF1">
    <property type="entry name" value="TRNA(ILE)-LYSIDINE SYNTHASE-RELATED"/>
    <property type="match status" value="1"/>
</dbReference>
<proteinExistence type="inferred from homology"/>
<feature type="binding site" evidence="8">
    <location>
        <begin position="54"/>
        <end position="59"/>
    </location>
    <ligand>
        <name>ATP</name>
        <dbReference type="ChEBI" id="CHEBI:30616"/>
    </ligand>
</feature>
<evidence type="ECO:0000256" key="5">
    <source>
        <dbReference type="ARBA" id="ARBA00022741"/>
    </source>
</evidence>
<dbReference type="CDD" id="cd01992">
    <property type="entry name" value="TilS_N"/>
    <property type="match status" value="1"/>
</dbReference>
<dbReference type="Proteomes" id="UP000279029">
    <property type="component" value="Chromosome"/>
</dbReference>
<keyword evidence="11" id="KW-1185">Reference proteome</keyword>
<sequence>MDGLFYHSQDIVSGCLVLLVRYFKKVSDDMEKFIKFIEAYDLIGKARKIHVALSGGADSMALLDLFIQYQNTFGIEVEAIHVHHGLRKASDMEAAHVKAHCEGLGILCRTFHVDVLAAVACGKSVEEAARDLRYEVFDRIIKEEGGRVALAHHLDDQAETVLMNLFRGSSLKGLGGMQPIRGAYIRPLLEVTKEEIMEYCRLKAIAFDVDESNYETKYTRNKMRLQIIPMLTEQIQPKLSEHVCATASLIREDDRYLEDLAVEAYEKAVIYQSIEKIKWQRTDLCNLDSVVLRRVLRQGMARLEGGLRNISKQHTDEMMALVKSGKTGKAMDLPMNRRLRCDYDVVTLDRGNHEEIVKPEPIEIDLTSMTLYETYTYDDFTIRLFPYEKQTEFSKKSCTKWFDYDKIRGNLRIRTRENGDFIRFSPALHKKKIKDYFIDKKVNRSVRDQVPMLVLGHEVIWIVGYRINEAYTVTDATKTIIEVVYSKEERL</sequence>
<dbReference type="InterPro" id="IPR012796">
    <property type="entry name" value="Lysidine-tRNA-synth_C"/>
</dbReference>
<evidence type="ECO:0000256" key="4">
    <source>
        <dbReference type="ARBA" id="ARBA00022694"/>
    </source>
</evidence>
<comment type="subcellular location">
    <subcellularLocation>
        <location evidence="1 8">Cytoplasm</location>
    </subcellularLocation>
</comment>
<evidence type="ECO:0000256" key="3">
    <source>
        <dbReference type="ARBA" id="ARBA00022598"/>
    </source>
</evidence>
<dbReference type="Gene3D" id="1.20.59.20">
    <property type="match status" value="1"/>
</dbReference>
<keyword evidence="2 8" id="KW-0963">Cytoplasm</keyword>
<evidence type="ECO:0000256" key="6">
    <source>
        <dbReference type="ARBA" id="ARBA00022840"/>
    </source>
</evidence>
<dbReference type="EMBL" id="LR130778">
    <property type="protein sequence ID" value="VDN48100.1"/>
    <property type="molecule type" value="Genomic_DNA"/>
</dbReference>
<comment type="function">
    <text evidence="8">Ligates lysine onto the cytidine present at position 34 of the AUA codon-specific tRNA(Ile) that contains the anticodon CAU, in an ATP-dependent manner. Cytidine is converted to lysidine, thus changing the amino acid specificity of the tRNA from methionine to isoleucine.</text>
</comment>
<dbReference type="AlphaFoldDB" id="A0A3P7P3J9"/>
<comment type="catalytic activity">
    <reaction evidence="7 8">
        <text>cytidine(34) in tRNA(Ile2) + L-lysine + ATP = lysidine(34) in tRNA(Ile2) + AMP + diphosphate + H(+)</text>
        <dbReference type="Rhea" id="RHEA:43744"/>
        <dbReference type="Rhea" id="RHEA-COMP:10625"/>
        <dbReference type="Rhea" id="RHEA-COMP:10670"/>
        <dbReference type="ChEBI" id="CHEBI:15378"/>
        <dbReference type="ChEBI" id="CHEBI:30616"/>
        <dbReference type="ChEBI" id="CHEBI:32551"/>
        <dbReference type="ChEBI" id="CHEBI:33019"/>
        <dbReference type="ChEBI" id="CHEBI:82748"/>
        <dbReference type="ChEBI" id="CHEBI:83665"/>
        <dbReference type="ChEBI" id="CHEBI:456215"/>
        <dbReference type="EC" id="6.3.4.19"/>
    </reaction>
</comment>
<protein>
    <recommendedName>
        <fullName evidence="8">tRNA(Ile)-lysidine synthase</fullName>
        <ecNumber evidence="8">6.3.4.19</ecNumber>
    </recommendedName>
    <alternativeName>
        <fullName evidence="8">tRNA(Ile)-2-lysyl-cytidine synthase</fullName>
    </alternativeName>
    <alternativeName>
        <fullName evidence="8">tRNA(Ile)-lysidine synthetase</fullName>
    </alternativeName>
</protein>
<dbReference type="EC" id="6.3.4.19" evidence="8"/>
<dbReference type="SUPFAM" id="SSF52402">
    <property type="entry name" value="Adenine nucleotide alpha hydrolases-like"/>
    <property type="match status" value="1"/>
</dbReference>
<evidence type="ECO:0000256" key="7">
    <source>
        <dbReference type="ARBA" id="ARBA00048539"/>
    </source>
</evidence>
<dbReference type="KEGG" id="cbar:PATL70BA_2211"/>
<evidence type="ECO:0000313" key="11">
    <source>
        <dbReference type="Proteomes" id="UP000279029"/>
    </source>
</evidence>
<comment type="domain">
    <text evidence="8">The N-terminal region contains the highly conserved SGGXDS motif, predicted to be a P-loop motif involved in ATP binding.</text>
</comment>
<feature type="domain" description="Lysidine-tRNA(Ile) synthetase C-terminal" evidence="9">
    <location>
        <begin position="411"/>
        <end position="483"/>
    </location>
</feature>
<dbReference type="GO" id="GO:0005737">
    <property type="term" value="C:cytoplasm"/>
    <property type="evidence" value="ECO:0007669"/>
    <property type="project" value="UniProtKB-SubCell"/>
</dbReference>
<keyword evidence="6 8" id="KW-0067">ATP-binding</keyword>
<dbReference type="InterPro" id="IPR011063">
    <property type="entry name" value="TilS/TtcA_N"/>
</dbReference>
<dbReference type="InterPro" id="IPR012795">
    <property type="entry name" value="tRNA_Ile_lys_synt_N"/>
</dbReference>
<dbReference type="SUPFAM" id="SSF82829">
    <property type="entry name" value="MesJ substrate recognition domain-like"/>
    <property type="match status" value="1"/>
</dbReference>
<dbReference type="Pfam" id="PF11734">
    <property type="entry name" value="TilS_C"/>
    <property type="match status" value="1"/>
</dbReference>
<dbReference type="HAMAP" id="MF_01161">
    <property type="entry name" value="tRNA_Ile_lys_synt"/>
    <property type="match status" value="1"/>
</dbReference>
<dbReference type="NCBIfam" id="TIGR02432">
    <property type="entry name" value="lysidine_TilS_N"/>
    <property type="match status" value="1"/>
</dbReference>
<dbReference type="NCBIfam" id="TIGR02433">
    <property type="entry name" value="lysidine_TilS_C"/>
    <property type="match status" value="1"/>
</dbReference>
<keyword evidence="3 8" id="KW-0436">Ligase</keyword>
<dbReference type="GO" id="GO:0005524">
    <property type="term" value="F:ATP binding"/>
    <property type="evidence" value="ECO:0007669"/>
    <property type="project" value="UniProtKB-UniRule"/>
</dbReference>
<evidence type="ECO:0000256" key="8">
    <source>
        <dbReference type="HAMAP-Rule" id="MF_01161"/>
    </source>
</evidence>
<keyword evidence="5 8" id="KW-0547">Nucleotide-binding</keyword>
<evidence type="ECO:0000313" key="10">
    <source>
        <dbReference type="EMBL" id="VDN48100.1"/>
    </source>
</evidence>
<dbReference type="PANTHER" id="PTHR43033">
    <property type="entry name" value="TRNA(ILE)-LYSIDINE SYNTHASE-RELATED"/>
    <property type="match status" value="1"/>
</dbReference>
<evidence type="ECO:0000256" key="1">
    <source>
        <dbReference type="ARBA" id="ARBA00004496"/>
    </source>
</evidence>
<organism evidence="10 11">
    <name type="scientific">Petrocella atlantisensis</name>
    <dbReference type="NCBI Taxonomy" id="2173034"/>
    <lineage>
        <taxon>Bacteria</taxon>
        <taxon>Bacillati</taxon>
        <taxon>Bacillota</taxon>
        <taxon>Clostridia</taxon>
        <taxon>Lachnospirales</taxon>
        <taxon>Vallitaleaceae</taxon>
        <taxon>Petrocella</taxon>
    </lineage>
</organism>
<dbReference type="SMART" id="SM00977">
    <property type="entry name" value="TilS_C"/>
    <property type="match status" value="1"/>
</dbReference>
<dbReference type="GO" id="GO:0006400">
    <property type="term" value="P:tRNA modification"/>
    <property type="evidence" value="ECO:0007669"/>
    <property type="project" value="UniProtKB-UniRule"/>
</dbReference>
<dbReference type="SUPFAM" id="SSF56037">
    <property type="entry name" value="PheT/TilS domain"/>
    <property type="match status" value="1"/>
</dbReference>
<dbReference type="Pfam" id="PF01171">
    <property type="entry name" value="ATP_bind_3"/>
    <property type="match status" value="1"/>
</dbReference>
<evidence type="ECO:0000256" key="2">
    <source>
        <dbReference type="ARBA" id="ARBA00022490"/>
    </source>
</evidence>
<reference evidence="10 11" key="1">
    <citation type="submission" date="2018-09" db="EMBL/GenBank/DDBJ databases">
        <authorList>
            <person name="Postec A."/>
        </authorList>
    </citation>
    <scope>NUCLEOTIDE SEQUENCE [LARGE SCALE GENOMIC DNA]</scope>
    <source>
        <strain evidence="10">70B-A</strain>
    </source>
</reference>
<dbReference type="InterPro" id="IPR014729">
    <property type="entry name" value="Rossmann-like_a/b/a_fold"/>
</dbReference>
<dbReference type="InterPro" id="IPR012094">
    <property type="entry name" value="tRNA_Ile_lys_synt"/>
</dbReference>
<comment type="similarity">
    <text evidence="8">Belongs to the tRNA(Ile)-lysidine synthase family.</text>
</comment>
<keyword evidence="4 8" id="KW-0819">tRNA processing</keyword>
<name>A0A3P7P3J9_9FIRM</name>
<dbReference type="GO" id="GO:0032267">
    <property type="term" value="F:tRNA(Ile)-lysidine synthase activity"/>
    <property type="evidence" value="ECO:0007669"/>
    <property type="project" value="UniProtKB-EC"/>
</dbReference>
<accession>A0A3P7P3J9</accession>